<dbReference type="SUPFAM" id="SSF46785">
    <property type="entry name" value="Winged helix' DNA-binding domain"/>
    <property type="match status" value="1"/>
</dbReference>
<comment type="cofactor">
    <cofactor evidence="1 15">
        <name>Mg(2+)</name>
        <dbReference type="ChEBI" id="CHEBI:18420"/>
    </cofactor>
</comment>
<evidence type="ECO:0000256" key="4">
    <source>
        <dbReference type="ARBA" id="ARBA00022679"/>
    </source>
</evidence>
<comment type="catalytic activity">
    <reaction evidence="14">
        <text>an all-trans-polyprenyl diphosphate + 4-hydroxybenzoate = a 4-hydroxy-3-(all-trans-polyprenyl)benzoate + diphosphate</text>
        <dbReference type="Rhea" id="RHEA:44504"/>
        <dbReference type="Rhea" id="RHEA-COMP:9514"/>
        <dbReference type="Rhea" id="RHEA-COMP:9564"/>
        <dbReference type="ChEBI" id="CHEBI:17879"/>
        <dbReference type="ChEBI" id="CHEBI:33019"/>
        <dbReference type="ChEBI" id="CHEBI:58914"/>
        <dbReference type="ChEBI" id="CHEBI:78396"/>
        <dbReference type="EC" id="2.5.1.39"/>
    </reaction>
    <physiologicalReaction direction="left-to-right" evidence="14">
        <dbReference type="Rhea" id="RHEA:44505"/>
    </physiologicalReaction>
</comment>
<dbReference type="PROSITE" id="PS50250">
    <property type="entry name" value="PCI"/>
    <property type="match status" value="1"/>
</dbReference>
<comment type="catalytic activity">
    <reaction evidence="12">
        <text>all-trans-decaprenyl diphosphate + 4-hydroxybenzoate = 4-hydroxy-3-(all-trans-decaprenyl)benzoate + diphosphate</text>
        <dbReference type="Rhea" id="RHEA:44564"/>
        <dbReference type="ChEBI" id="CHEBI:17879"/>
        <dbReference type="ChEBI" id="CHEBI:33019"/>
        <dbReference type="ChEBI" id="CHEBI:60721"/>
        <dbReference type="ChEBI" id="CHEBI:84503"/>
        <dbReference type="EC" id="2.5.1.39"/>
    </reaction>
    <physiologicalReaction direction="left-to-right" evidence="12">
        <dbReference type="Rhea" id="RHEA:44565"/>
    </physiologicalReaction>
</comment>
<dbReference type="InterPro" id="IPR006370">
    <property type="entry name" value="HB_polyprenyltransferase-like"/>
</dbReference>
<dbReference type="Gene3D" id="1.25.40.570">
    <property type="match status" value="1"/>
</dbReference>
<keyword evidence="6 15" id="KW-0812">Transmembrane</keyword>
<sequence length="777" mass="89042">MPLENLEEEGLEKNPNLELAQIKFLLSLPEHHDDPYLKTKLLDAIKAENMAPFYEEVCKDLSWIVDEALLANMRARNAEQLKELDGAIEDAEKNLGEMEVREANLKKSEHLCRIGDKEGAITAFRKTYDKTVSLGHRLDIVFHNIRIGLFYLDHDHITRNIEKAKSLIEEGGDWDRRNRLKVYQGTYCIAVRDFKEAANFFLDTISTFTSYELMDYNTFVRYTVYLSMISLPRNELRDKIIKGSEILEVLHSNSDVKDYLFSLYNCHYAEFFKNLAQVEGLLRRDYLIFPHYRYYVREMRILAYTQLLESYRSLTLHYMAEAFGVTVEYIDQELSRFIAAGRLHCKVDRVGGVVETNRPDSKNWQYQAMIRYKTMLLIRGGQKLGAFYGLSTYINNSDKKQIKIALSSLYSFKNFNTLSSIKIKYKYKINFDIDDKVKPLLSLNTLCYINLSNCQERRYSGLAARILNNSSPKIQPYMRLMRIDKPIGSWLLFWPCGWSIAMAASPSCLPDFKLLTLFGIGAFIMRGAGCTINDMWDRDIDKMVARTKDRPLAAGQLTYLQSLTFLGGQLSLGLLVLLQLNWYSVLLGASSLGLVIIYPLMKRITYWPQFILGMTFNWGALLGWSAVRGSCDWSVCLPLYAAGICWTIIYDTIYAHQDKVDDLLLSIKSTALKFGDKTQLYLAAFGVVMIAGLITSGIVTVQTWPYYIAIGLTGKHLVNQIYTLDINNPNDCAQKFISNQRIGMIIFAGIILSNLLKDLPKKQDQKNKQDGGKDCIK</sequence>
<organism evidence="18 19">
    <name type="scientific">Vespula squamosa</name>
    <name type="common">Southern yellow jacket</name>
    <name type="synonym">Wasp</name>
    <dbReference type="NCBI Taxonomy" id="30214"/>
    <lineage>
        <taxon>Eukaryota</taxon>
        <taxon>Metazoa</taxon>
        <taxon>Ecdysozoa</taxon>
        <taxon>Arthropoda</taxon>
        <taxon>Hexapoda</taxon>
        <taxon>Insecta</taxon>
        <taxon>Pterygota</taxon>
        <taxon>Neoptera</taxon>
        <taxon>Endopterygota</taxon>
        <taxon>Hymenoptera</taxon>
        <taxon>Apocrita</taxon>
        <taxon>Aculeata</taxon>
        <taxon>Vespoidea</taxon>
        <taxon>Vespidae</taxon>
        <taxon>Vespinae</taxon>
        <taxon>Vespula</taxon>
    </lineage>
</organism>
<dbReference type="GO" id="GO:0005743">
    <property type="term" value="C:mitochondrial inner membrane"/>
    <property type="evidence" value="ECO:0007669"/>
    <property type="project" value="UniProtKB-SubCell"/>
</dbReference>
<comment type="pathway">
    <text evidence="15">Cofactor biosynthesis; ubiquinone biosynthesis.</text>
</comment>
<reference evidence="18 19" key="1">
    <citation type="journal article" date="2024" name="Ann. Entomol. Soc. Am.">
        <title>Genomic analyses of the southern and eastern yellowjacket wasps (Hymenoptera: Vespidae) reveal evolutionary signatures of social life.</title>
        <authorList>
            <person name="Catto M.A."/>
            <person name="Caine P.B."/>
            <person name="Orr S.E."/>
            <person name="Hunt B.G."/>
            <person name="Goodisman M.A.D."/>
        </authorList>
    </citation>
    <scope>NUCLEOTIDE SEQUENCE [LARGE SCALE GENOMIC DNA]</scope>
    <source>
        <strain evidence="18">233</strain>
        <tissue evidence="18">Head and thorax</tissue>
    </source>
</reference>
<feature type="transmembrane region" description="Helical" evidence="15">
    <location>
        <begin position="639"/>
        <end position="657"/>
    </location>
</feature>
<dbReference type="GO" id="GO:0006744">
    <property type="term" value="P:ubiquinone biosynthetic process"/>
    <property type="evidence" value="ECO:0007669"/>
    <property type="project" value="UniProtKB-UniRule"/>
</dbReference>
<dbReference type="PROSITE" id="PS00943">
    <property type="entry name" value="UBIA"/>
    <property type="match status" value="1"/>
</dbReference>
<feature type="domain" description="PCI" evidence="17">
    <location>
        <begin position="193"/>
        <end position="361"/>
    </location>
</feature>
<dbReference type="FunFam" id="1.25.40.570:FF:000018">
    <property type="entry name" value="26S proteasome non-ATPase regulatory subunit"/>
    <property type="match status" value="1"/>
</dbReference>
<evidence type="ECO:0000256" key="12">
    <source>
        <dbReference type="ARBA" id="ARBA00049890"/>
    </source>
</evidence>
<evidence type="ECO:0000313" key="19">
    <source>
        <dbReference type="Proteomes" id="UP001607302"/>
    </source>
</evidence>
<dbReference type="Proteomes" id="UP001607302">
    <property type="component" value="Unassembled WGS sequence"/>
</dbReference>
<keyword evidence="9 15" id="KW-1133">Transmembrane helix</keyword>
<evidence type="ECO:0000256" key="7">
    <source>
        <dbReference type="ARBA" id="ARBA00022792"/>
    </source>
</evidence>
<dbReference type="PANTHER" id="PTHR11048:SF28">
    <property type="entry name" value="4-HYDROXYBENZOATE POLYPRENYLTRANSFERASE, MITOCHONDRIAL"/>
    <property type="match status" value="1"/>
</dbReference>
<dbReference type="HAMAP" id="MF_01635">
    <property type="entry name" value="UbiA"/>
    <property type="match status" value="1"/>
</dbReference>
<keyword evidence="16" id="KW-0175">Coiled coil</keyword>
<dbReference type="Gene3D" id="1.20.120.1780">
    <property type="entry name" value="UbiA prenyltransferase"/>
    <property type="match status" value="1"/>
</dbReference>
<dbReference type="SMART" id="SM00088">
    <property type="entry name" value="PINT"/>
    <property type="match status" value="1"/>
</dbReference>
<dbReference type="EC" id="2.5.1.39" evidence="15"/>
<evidence type="ECO:0000256" key="14">
    <source>
        <dbReference type="ARBA" id="ARBA00051182"/>
    </source>
</evidence>
<feature type="transmembrane region" description="Helical" evidence="15">
    <location>
        <begin position="582"/>
        <end position="600"/>
    </location>
</feature>
<gene>
    <name evidence="15" type="primary">coq2</name>
    <name evidence="18" type="ORF">V1478_016891</name>
</gene>
<dbReference type="GO" id="GO:0008412">
    <property type="term" value="F:4-hydroxybenzoate polyprenyltransferase activity"/>
    <property type="evidence" value="ECO:0007669"/>
    <property type="project" value="UniProtKB-EC"/>
</dbReference>
<dbReference type="InterPro" id="IPR036390">
    <property type="entry name" value="WH_DNA-bd_sf"/>
</dbReference>
<feature type="coiled-coil region" evidence="16">
    <location>
        <begin position="70"/>
        <end position="108"/>
    </location>
</feature>
<evidence type="ECO:0000256" key="13">
    <source>
        <dbReference type="ARBA" id="ARBA00050454"/>
    </source>
</evidence>
<dbReference type="FunFam" id="1.20.120.1780:FF:000001">
    <property type="entry name" value="4-hydroxybenzoate octaprenyltransferase"/>
    <property type="match status" value="1"/>
</dbReference>
<keyword evidence="19" id="KW-1185">Reference proteome</keyword>
<dbReference type="InterPro" id="IPR000537">
    <property type="entry name" value="UbiA_prenyltransferase"/>
</dbReference>
<evidence type="ECO:0000256" key="15">
    <source>
        <dbReference type="HAMAP-Rule" id="MF_03189"/>
    </source>
</evidence>
<dbReference type="Pfam" id="PF01399">
    <property type="entry name" value="PCI"/>
    <property type="match status" value="1"/>
</dbReference>
<evidence type="ECO:0000256" key="5">
    <source>
        <dbReference type="ARBA" id="ARBA00022688"/>
    </source>
</evidence>
<evidence type="ECO:0000256" key="9">
    <source>
        <dbReference type="ARBA" id="ARBA00022989"/>
    </source>
</evidence>
<dbReference type="Pfam" id="PF01040">
    <property type="entry name" value="UbiA"/>
    <property type="match status" value="1"/>
</dbReference>
<accession>A0ABD2A136</accession>
<keyword evidence="15" id="KW-0496">Mitochondrion</keyword>
<evidence type="ECO:0000256" key="3">
    <source>
        <dbReference type="ARBA" id="ARBA00005985"/>
    </source>
</evidence>
<dbReference type="InterPro" id="IPR011990">
    <property type="entry name" value="TPR-like_helical_dom_sf"/>
</dbReference>
<dbReference type="InterPro" id="IPR045135">
    <property type="entry name" value="Rpn7_N"/>
</dbReference>
<feature type="transmembrane region" description="Helical" evidence="15">
    <location>
        <begin position="557"/>
        <end position="576"/>
    </location>
</feature>
<name>A0ABD2A136_VESSQ</name>
<dbReference type="InterPro" id="IPR044878">
    <property type="entry name" value="UbiA_sf"/>
</dbReference>
<evidence type="ECO:0000256" key="1">
    <source>
        <dbReference type="ARBA" id="ARBA00001946"/>
    </source>
</evidence>
<evidence type="ECO:0000256" key="10">
    <source>
        <dbReference type="ARBA" id="ARBA00023136"/>
    </source>
</evidence>
<comment type="subcellular location">
    <subcellularLocation>
        <location evidence="2">Membrane</location>
        <topology evidence="2">Multi-pass membrane protein</topology>
    </subcellularLocation>
    <subcellularLocation>
        <location evidence="15">Mitochondrion inner membrane</location>
        <topology evidence="15">Multi-pass membrane protein</topology>
        <orientation evidence="15">Matrix side</orientation>
    </subcellularLocation>
</comment>
<keyword evidence="7 15" id="KW-0999">Mitochondrion inner membrane</keyword>
<evidence type="ECO:0000256" key="11">
    <source>
        <dbReference type="ARBA" id="ARBA00023229"/>
    </source>
</evidence>
<evidence type="ECO:0000256" key="16">
    <source>
        <dbReference type="SAM" id="Coils"/>
    </source>
</evidence>
<evidence type="ECO:0000256" key="2">
    <source>
        <dbReference type="ARBA" id="ARBA00004141"/>
    </source>
</evidence>
<dbReference type="PANTHER" id="PTHR11048">
    <property type="entry name" value="PRENYLTRANSFERASES"/>
    <property type="match status" value="1"/>
</dbReference>
<dbReference type="Gene3D" id="1.10.357.140">
    <property type="entry name" value="UbiA prenyltransferase"/>
    <property type="match status" value="1"/>
</dbReference>
<feature type="transmembrane region" description="Helical" evidence="15">
    <location>
        <begin position="607"/>
        <end position="627"/>
    </location>
</feature>
<feature type="transmembrane region" description="Helical" evidence="15">
    <location>
        <begin position="487"/>
        <end position="505"/>
    </location>
</feature>
<feature type="transmembrane region" description="Helical" evidence="15">
    <location>
        <begin position="517"/>
        <end position="536"/>
    </location>
</feature>
<evidence type="ECO:0000313" key="18">
    <source>
        <dbReference type="EMBL" id="KAL2714334.1"/>
    </source>
</evidence>
<keyword evidence="5 15" id="KW-0831">Ubiquinone biosynthesis</keyword>
<dbReference type="SUPFAM" id="SSF48452">
    <property type="entry name" value="TPR-like"/>
    <property type="match status" value="1"/>
</dbReference>
<dbReference type="GO" id="GO:0008299">
    <property type="term" value="P:isoprenoid biosynthetic process"/>
    <property type="evidence" value="ECO:0007669"/>
    <property type="project" value="UniProtKB-UniRule"/>
</dbReference>
<protein>
    <recommendedName>
        <fullName evidence="15">4-hydroxybenzoate polyprenyltransferase, mitochondrial</fullName>
        <shortName evidence="15">4-HB polyprenyltransferase</shortName>
        <ecNumber evidence="15">2.5.1.39</ecNumber>
    </recommendedName>
    <alternativeName>
        <fullName evidence="15">Para-hydroxybenzoate--polyprenyltransferase</fullName>
        <shortName evidence="15">PHB:PPT</shortName>
        <shortName evidence="15">PHB:polyprenyltransferase</shortName>
    </alternativeName>
</protein>
<dbReference type="Pfam" id="PF10602">
    <property type="entry name" value="RPN7"/>
    <property type="match status" value="1"/>
</dbReference>
<proteinExistence type="inferred from homology"/>
<evidence type="ECO:0000259" key="17">
    <source>
        <dbReference type="PROSITE" id="PS50250"/>
    </source>
</evidence>
<dbReference type="CDD" id="cd13959">
    <property type="entry name" value="PT_UbiA_COQ2"/>
    <property type="match status" value="1"/>
</dbReference>
<dbReference type="NCBIfam" id="TIGR01474">
    <property type="entry name" value="ubiA_proteo"/>
    <property type="match status" value="1"/>
</dbReference>
<evidence type="ECO:0000256" key="6">
    <source>
        <dbReference type="ARBA" id="ARBA00022692"/>
    </source>
</evidence>
<keyword evidence="10 15" id="KW-0472">Membrane</keyword>
<dbReference type="InterPro" id="IPR030470">
    <property type="entry name" value="UbiA_prenylTrfase_CS"/>
</dbReference>
<comment type="similarity">
    <text evidence="3 15">Belongs to the UbiA prenyltransferase family.</text>
</comment>
<comment type="catalytic activity">
    <reaction evidence="13">
        <text>all-trans-nonaprenyl diphosphate + 4-hydroxybenzoate = 4-hydroxy-3-(all-trans-nonaprenyl)benzoate + diphosphate</text>
        <dbReference type="Rhea" id="RHEA:17709"/>
        <dbReference type="ChEBI" id="CHEBI:17879"/>
        <dbReference type="ChEBI" id="CHEBI:33019"/>
        <dbReference type="ChEBI" id="CHEBI:58391"/>
        <dbReference type="ChEBI" id="CHEBI:84502"/>
        <dbReference type="EC" id="2.5.1.39"/>
    </reaction>
    <physiologicalReaction direction="left-to-right" evidence="13">
        <dbReference type="Rhea" id="RHEA:17710"/>
    </physiologicalReaction>
</comment>
<dbReference type="InterPro" id="IPR039653">
    <property type="entry name" value="Prenyltransferase"/>
</dbReference>
<comment type="caution">
    <text evidence="18">The sequence shown here is derived from an EMBL/GenBank/DDBJ whole genome shotgun (WGS) entry which is preliminary data.</text>
</comment>
<dbReference type="InterPro" id="IPR000717">
    <property type="entry name" value="PCI_dom"/>
</dbReference>
<comment type="function">
    <text evidence="15">Catalyzes the prenylation of para-hydroxybenzoate (PHB) with an all-trans polyprenyl group. Mediates the second step in the final reaction sequence of coenzyme Q (CoQ) biosynthesis, which is the condensation of the polyisoprenoid side chain with PHB, generating the first membrane-bound Q intermediate.</text>
</comment>
<dbReference type="FunFam" id="1.10.357.140:FF:000003">
    <property type="entry name" value="4-hydroxybenzoate polyprenyltransferase, mitochondrial"/>
    <property type="match status" value="1"/>
</dbReference>
<keyword evidence="18" id="KW-0647">Proteasome</keyword>
<evidence type="ECO:0000256" key="8">
    <source>
        <dbReference type="ARBA" id="ARBA00022946"/>
    </source>
</evidence>
<dbReference type="GO" id="GO:0000502">
    <property type="term" value="C:proteasome complex"/>
    <property type="evidence" value="ECO:0007669"/>
    <property type="project" value="UniProtKB-KW"/>
</dbReference>
<keyword evidence="8" id="KW-0809">Transit peptide</keyword>
<dbReference type="AlphaFoldDB" id="A0ABD2A136"/>
<keyword evidence="11 15" id="KW-0414">Isoprene biosynthesis</keyword>
<feature type="transmembrane region" description="Helical" evidence="15">
    <location>
        <begin position="678"/>
        <end position="699"/>
    </location>
</feature>
<keyword evidence="4 15" id="KW-0808">Transferase</keyword>
<dbReference type="EMBL" id="JAUDFV010000157">
    <property type="protein sequence ID" value="KAL2714334.1"/>
    <property type="molecule type" value="Genomic_DNA"/>
</dbReference>